<dbReference type="InterPro" id="IPR003356">
    <property type="entry name" value="DNA_methylase_A-5"/>
</dbReference>
<feature type="domain" description="DNA methylase adenine-specific" evidence="1">
    <location>
        <begin position="156"/>
        <end position="202"/>
    </location>
</feature>
<dbReference type="GO" id="GO:0008170">
    <property type="term" value="F:N-methyltransferase activity"/>
    <property type="evidence" value="ECO:0007669"/>
    <property type="project" value="InterPro"/>
</dbReference>
<dbReference type="AlphaFoldDB" id="A0AB38D2U2"/>
<proteinExistence type="predicted"/>
<accession>A0AB38D2U2</accession>
<dbReference type="Gene3D" id="3.40.50.150">
    <property type="entry name" value="Vaccinia Virus protein VP39"/>
    <property type="match status" value="1"/>
</dbReference>
<sequence>MIAHPVSRASKPAGARPLWLNGTVRVSPASNTDVDAYSEDLSGPALPPWAETYLAGERAWHRLLRGTGAVCPEEVAADLSRWMEGGPGSACSLGGTLSSHSTAASGVVHGHVGDVDAPAELFSYARRVSAQGLGGGVATTASPPVEVEQLVKSRQRVADHGEVFTPTWMVEAMLDLVKGESERIDSRVLEPACGAGNFLIPVLVRKLATVQYRYGKNEFEKRHYALFALMCTYGIELLPDNAQECRENLAAVFNDFLGLELADDWARSARAVLAANIVQGDALTMTDPAGQPIRFPEWGYLGKGRFQRRDFRYDALTQRASFEGTLFGELDDEDLFTPVKTYPVMTAHQIADQAS</sequence>
<evidence type="ECO:0000313" key="2">
    <source>
        <dbReference type="EMBL" id="SIB51353.1"/>
    </source>
</evidence>
<evidence type="ECO:0000313" key="3">
    <source>
        <dbReference type="Proteomes" id="UP000185210"/>
    </source>
</evidence>
<name>A0AB38D2U2_9MYCO</name>
<keyword evidence="2" id="KW-0489">Methyltransferase</keyword>
<keyword evidence="2" id="KW-0808">Transferase</keyword>
<dbReference type="PRINTS" id="PR00507">
    <property type="entry name" value="N12N6MTFRASE"/>
</dbReference>
<dbReference type="SUPFAM" id="SSF53335">
    <property type="entry name" value="S-adenosyl-L-methionine-dependent methyltransferases"/>
    <property type="match status" value="1"/>
</dbReference>
<dbReference type="EMBL" id="FSHM01000006">
    <property type="protein sequence ID" value="SIB51353.1"/>
    <property type="molecule type" value="Genomic_DNA"/>
</dbReference>
<protein>
    <submittedName>
        <fullName evidence="2">Type III restriction system methylase</fullName>
    </submittedName>
</protein>
<comment type="caution">
    <text evidence="2">The sequence shown here is derived from an EMBL/GenBank/DDBJ whole genome shotgun (WGS) entry which is preliminary data.</text>
</comment>
<dbReference type="GO" id="GO:0003677">
    <property type="term" value="F:DNA binding"/>
    <property type="evidence" value="ECO:0007669"/>
    <property type="project" value="InterPro"/>
</dbReference>
<dbReference type="Pfam" id="PF02384">
    <property type="entry name" value="N6_Mtase"/>
    <property type="match status" value="1"/>
</dbReference>
<organism evidence="2 3">
    <name type="scientific">Mycobacteroides abscessus subsp. abscessus</name>
    <dbReference type="NCBI Taxonomy" id="1185650"/>
    <lineage>
        <taxon>Bacteria</taxon>
        <taxon>Bacillati</taxon>
        <taxon>Actinomycetota</taxon>
        <taxon>Actinomycetes</taxon>
        <taxon>Mycobacteriales</taxon>
        <taxon>Mycobacteriaceae</taxon>
        <taxon>Mycobacteroides</taxon>
        <taxon>Mycobacteroides abscessus</taxon>
    </lineage>
</organism>
<dbReference type="InterPro" id="IPR029063">
    <property type="entry name" value="SAM-dependent_MTases_sf"/>
</dbReference>
<reference evidence="2 3" key="1">
    <citation type="submission" date="2016-11" db="EMBL/GenBank/DDBJ databases">
        <authorList>
            <consortium name="Pathogen Informatics"/>
        </authorList>
    </citation>
    <scope>NUCLEOTIDE SEQUENCE [LARGE SCALE GENOMIC DNA]</scope>
    <source>
        <strain evidence="2 3">104</strain>
    </source>
</reference>
<gene>
    <name evidence="2" type="ORF">SAMEA2070301_03919</name>
</gene>
<evidence type="ECO:0000259" key="1">
    <source>
        <dbReference type="Pfam" id="PF02384"/>
    </source>
</evidence>
<dbReference type="GO" id="GO:0032259">
    <property type="term" value="P:methylation"/>
    <property type="evidence" value="ECO:0007669"/>
    <property type="project" value="UniProtKB-KW"/>
</dbReference>
<dbReference type="Proteomes" id="UP000185210">
    <property type="component" value="Unassembled WGS sequence"/>
</dbReference>